<feature type="domain" description="Transposase IS204/IS1001/IS1096/IS1165 zinc-finger" evidence="3">
    <location>
        <begin position="37"/>
        <end position="82"/>
    </location>
</feature>
<dbReference type="RefSeq" id="WP_148591065.1">
    <property type="nucleotide sequence ID" value="NZ_CP042997.1"/>
</dbReference>
<dbReference type="Pfam" id="PF01610">
    <property type="entry name" value="DDE_Tnp_ISL3"/>
    <property type="match status" value="1"/>
</dbReference>
<proteinExistence type="predicted"/>
<name>A0A5B9VWG1_9BACT</name>
<keyword evidence="5" id="KW-1185">Reference proteome</keyword>
<dbReference type="InterPro" id="IPR047951">
    <property type="entry name" value="Transpos_ISL3"/>
</dbReference>
<reference evidence="4 5" key="1">
    <citation type="submission" date="2019-08" db="EMBL/GenBank/DDBJ databases">
        <title>Deep-cultivation of Planctomycetes and their phenomic and genomic characterization uncovers novel biology.</title>
        <authorList>
            <person name="Wiegand S."/>
            <person name="Jogler M."/>
            <person name="Boedeker C."/>
            <person name="Pinto D."/>
            <person name="Vollmers J."/>
            <person name="Rivas-Marin E."/>
            <person name="Kohn T."/>
            <person name="Peeters S.H."/>
            <person name="Heuer A."/>
            <person name="Rast P."/>
            <person name="Oberbeckmann S."/>
            <person name="Bunk B."/>
            <person name="Jeske O."/>
            <person name="Meyerdierks A."/>
            <person name="Storesund J.E."/>
            <person name="Kallscheuer N."/>
            <person name="Luecker S."/>
            <person name="Lage O.M."/>
            <person name="Pohl T."/>
            <person name="Merkel B.J."/>
            <person name="Hornburger P."/>
            <person name="Mueller R.-W."/>
            <person name="Bruemmer F."/>
            <person name="Labrenz M."/>
            <person name="Spormann A.M."/>
            <person name="Op den Camp H."/>
            <person name="Overmann J."/>
            <person name="Amann R."/>
            <person name="Jetten M.S.M."/>
            <person name="Mascher T."/>
            <person name="Medema M.H."/>
            <person name="Devos D.P."/>
            <person name="Kaster A.-K."/>
            <person name="Ovreas L."/>
            <person name="Rohde M."/>
            <person name="Galperin M.Y."/>
            <person name="Jogler C."/>
        </authorList>
    </citation>
    <scope>NUCLEOTIDE SEQUENCE [LARGE SCALE GENOMIC DNA]</scope>
    <source>
        <strain evidence="4 5">OJF2</strain>
    </source>
</reference>
<protein>
    <submittedName>
        <fullName evidence="4">Transposase</fullName>
    </submittedName>
</protein>
<sequence length="404" mass="46253">MSTSLLYHAFGIRGYRYTRTDYDGGSVTFHVARDPSTCRCSACGSTDVIRRGEVPRAFRSLPIGLKPTVILLRVPRVECRACGVVRQVEVAFADARRTFTRAFERYVTELGRRMTIRDAARLTGTGWDMVKGIIKRDLARRYAKPKLKHLRRIAIDEFAVARGHRYMTTVLDLESGAVVFVGDGKAASALKPFWKRLRPSGAKIEAVAMDMSAAYRKAVRENLPRAVIVFDHFHISKLFNEELTELRRDLHRELTDGLQRRVLKGARWLILKDPANLDEAKDEKRRLKEALKLNEPLATAYYMKEELRWFWMQPGKAFATSFLDGWLRRAQASGVKVLQQMAKTLALYRSGLLAYYDAMITSGPLEGTNNKIKVLKRAAYGYRDHEFFKLKILSLHETRYELIG</sequence>
<evidence type="ECO:0000313" key="4">
    <source>
        <dbReference type="EMBL" id="QEH32115.1"/>
    </source>
</evidence>
<dbReference type="PANTHER" id="PTHR33498:SF1">
    <property type="entry name" value="TRANSPOSASE FOR INSERTION SEQUENCE ELEMENT IS1557"/>
    <property type="match status" value="1"/>
</dbReference>
<dbReference type="InterPro" id="IPR032877">
    <property type="entry name" value="Transposase_HTH"/>
</dbReference>
<feature type="domain" description="Transposase IS204/IS1001/IS1096/IS1165 DDE" evidence="1">
    <location>
        <begin position="153"/>
        <end position="392"/>
    </location>
</feature>
<evidence type="ECO:0000259" key="1">
    <source>
        <dbReference type="Pfam" id="PF01610"/>
    </source>
</evidence>
<dbReference type="Pfam" id="PF13542">
    <property type="entry name" value="HTH_Tnp_ISL3"/>
    <property type="match status" value="1"/>
</dbReference>
<dbReference type="NCBIfam" id="NF033550">
    <property type="entry name" value="transpos_ISL3"/>
    <property type="match status" value="1"/>
</dbReference>
<feature type="domain" description="Transposase IS204/IS1001/IS1096/IS1165 helix-turn-helix" evidence="2">
    <location>
        <begin position="89"/>
        <end position="136"/>
    </location>
</feature>
<dbReference type="Proteomes" id="UP000324233">
    <property type="component" value="Chromosome"/>
</dbReference>
<organism evidence="4 5">
    <name type="scientific">Aquisphaera giovannonii</name>
    <dbReference type="NCBI Taxonomy" id="406548"/>
    <lineage>
        <taxon>Bacteria</taxon>
        <taxon>Pseudomonadati</taxon>
        <taxon>Planctomycetota</taxon>
        <taxon>Planctomycetia</taxon>
        <taxon>Isosphaerales</taxon>
        <taxon>Isosphaeraceae</taxon>
        <taxon>Aquisphaera</taxon>
    </lineage>
</organism>
<dbReference type="Pfam" id="PF14690">
    <property type="entry name" value="Zn_ribbon_ISL3"/>
    <property type="match status" value="1"/>
</dbReference>
<dbReference type="InterPro" id="IPR002560">
    <property type="entry name" value="Transposase_DDE"/>
</dbReference>
<dbReference type="KEGG" id="agv:OJF2_05840"/>
<dbReference type="AlphaFoldDB" id="A0A5B9VWG1"/>
<evidence type="ECO:0000313" key="5">
    <source>
        <dbReference type="Proteomes" id="UP000324233"/>
    </source>
</evidence>
<dbReference type="OrthoDB" id="286035at2"/>
<accession>A0A5B9VWG1</accession>
<dbReference type="PANTHER" id="PTHR33498">
    <property type="entry name" value="TRANSPOSASE FOR INSERTION SEQUENCE ELEMENT IS1557"/>
    <property type="match status" value="1"/>
</dbReference>
<dbReference type="EMBL" id="CP042997">
    <property type="protein sequence ID" value="QEH32115.1"/>
    <property type="molecule type" value="Genomic_DNA"/>
</dbReference>
<gene>
    <name evidence="4" type="ORF">OJF2_05840</name>
</gene>
<evidence type="ECO:0000259" key="2">
    <source>
        <dbReference type="Pfam" id="PF13542"/>
    </source>
</evidence>
<dbReference type="InterPro" id="IPR029261">
    <property type="entry name" value="Transposase_Znf"/>
</dbReference>
<evidence type="ECO:0000259" key="3">
    <source>
        <dbReference type="Pfam" id="PF14690"/>
    </source>
</evidence>